<dbReference type="AlphaFoldDB" id="A0A814V5D8"/>
<evidence type="ECO:0000256" key="2">
    <source>
        <dbReference type="SAM" id="Phobius"/>
    </source>
</evidence>
<dbReference type="EMBL" id="CAJNOR010001679">
    <property type="protein sequence ID" value="CAF1182788.1"/>
    <property type="molecule type" value="Genomic_DNA"/>
</dbReference>
<keyword evidence="1" id="KW-0732">Signal</keyword>
<sequence>MNFTPTFHQLCSSDFLSDAWIQSMSWIEYLYIGAPIYSWFGFSSRHFRLLSTLCQLSNDTVKHAIDNFGIQKLATIDVITEANFTAQLNSTLNQFQQTLAINFNLLINSIQLLMQTDQPYTRSDNALLVAPPTQSQAVTDQFFELEFNLTGPANIKTKAIDCICATDTDCQTPVVDPINQTNRWQINANLLVYNSSSSRFPPNTSISMILKELMVEQWNPFISFERYYEACAPSKCAYSQTVHERSFIQKVLLIMSLIGGLTAALRLITPRLIKIVLTLGRRRVPRQTNPQQQQQPSQKLVDRFKMTLYNLVTLFYSTLTTLNIFPLRTFGSRIDRRKAKHFGRLSTRLYIISLTTTVIILAIYGVTQPQTVTKIFDKPNIEKYNALFQIYRDKLHCSCSSISTTYGHLIQIEPVYHQICSSVFTSQEWRANITRNLLPDLSIYLIKDYRRFLSSHLHFLSELCNLATSSMNNTIDQLLSSFLITNELLPYDELETRVELLTNQVRANAPINFRNRLFLLRTVSHATPIISVYGTNFRFIAPWLNVTSGAAITYALTYDHNCSCALDMTCTTQAGFFSQNASVFVPIKGLKMGCTPSEALLASTLECFYDPACIKLFFDYITSTDSSVNTTNHLSLSTNSSHPPINSTVMDLINDLFIENLSTLIDYSSYFTQCSPFSCSYSYEEQISFAYTIALLLSLYGGLTFIFKAICPKLVVLFDKVFRYVKKRKNTVHSDQSNTVTNCKKIATEVYTTDTHDIVMDSDRLATNSSNTMSLSSRTHHFFVVGMILFIVMVIVLILVSIYLNRLAKQGDATITMPSTLSTLFTTSSIVTSSTAESLCPAAFHLSSTYSAEADSFRSSLVIDDFDRDGYSDLVFTSQARENVSILLGNNDGSFRVQTPYLLRPSTLPERVVVGDFNGDTYADFVVIDYFNFIDVSLGNGNGTFHTRITSSITYISSLLAAVAIDIDGDGNLDLAIGGCGLCVRFGDGTGGFSASIVILDCSIISVDWMVAGDFNNDNQVDIAALDSYRVCITILLNNGAGSFILFNRLFIELHSSLSALVAADFDNDNRLDLALVNTDRNTIGIFFQNSNGTFRSQINYSTGVYTYPTSIAAADFNNDGQIDLAVTNNYMRNIGIWLGSRDGTFSPPTIFSTGTNSTPTRLITGDLNNDEKADLVVVDEANDAILIFINTNVC</sequence>
<gene>
    <name evidence="3" type="ORF">XAT740_LOCUS22674</name>
</gene>
<proteinExistence type="predicted"/>
<feature type="transmembrane region" description="Helical" evidence="2">
    <location>
        <begin position="782"/>
        <end position="804"/>
    </location>
</feature>
<dbReference type="InterPro" id="IPR013517">
    <property type="entry name" value="FG-GAP"/>
</dbReference>
<evidence type="ECO:0000313" key="4">
    <source>
        <dbReference type="Proteomes" id="UP000663828"/>
    </source>
</evidence>
<keyword evidence="2" id="KW-0812">Transmembrane</keyword>
<dbReference type="InterPro" id="IPR028994">
    <property type="entry name" value="Integrin_alpha_N"/>
</dbReference>
<dbReference type="PANTHER" id="PTHR46580">
    <property type="entry name" value="SENSOR KINASE-RELATED"/>
    <property type="match status" value="1"/>
</dbReference>
<feature type="transmembrane region" description="Helical" evidence="2">
    <location>
        <begin position="689"/>
        <end position="718"/>
    </location>
</feature>
<reference evidence="3" key="1">
    <citation type="submission" date="2021-02" db="EMBL/GenBank/DDBJ databases">
        <authorList>
            <person name="Nowell W R."/>
        </authorList>
    </citation>
    <scope>NUCLEOTIDE SEQUENCE</scope>
</reference>
<dbReference type="Pfam" id="PF13517">
    <property type="entry name" value="FG-GAP_3"/>
    <property type="match status" value="3"/>
</dbReference>
<feature type="transmembrane region" description="Helical" evidence="2">
    <location>
        <begin position="348"/>
        <end position="366"/>
    </location>
</feature>
<organism evidence="3 4">
    <name type="scientific">Adineta ricciae</name>
    <name type="common">Rotifer</name>
    <dbReference type="NCBI Taxonomy" id="249248"/>
    <lineage>
        <taxon>Eukaryota</taxon>
        <taxon>Metazoa</taxon>
        <taxon>Spiralia</taxon>
        <taxon>Gnathifera</taxon>
        <taxon>Rotifera</taxon>
        <taxon>Eurotatoria</taxon>
        <taxon>Bdelloidea</taxon>
        <taxon>Adinetida</taxon>
        <taxon>Adinetidae</taxon>
        <taxon>Adineta</taxon>
    </lineage>
</organism>
<feature type="transmembrane region" description="Helical" evidence="2">
    <location>
        <begin position="308"/>
        <end position="327"/>
    </location>
</feature>
<feature type="transmembrane region" description="Helical" evidence="2">
    <location>
        <begin position="251"/>
        <end position="269"/>
    </location>
</feature>
<keyword evidence="2" id="KW-0472">Membrane</keyword>
<dbReference type="Proteomes" id="UP000663828">
    <property type="component" value="Unassembled WGS sequence"/>
</dbReference>
<keyword evidence="2" id="KW-1133">Transmembrane helix</keyword>
<dbReference type="Gene3D" id="2.130.10.130">
    <property type="entry name" value="Integrin alpha, N-terminal"/>
    <property type="match status" value="2"/>
</dbReference>
<name>A0A814V5D8_ADIRI</name>
<feature type="transmembrane region" description="Helical" evidence="2">
    <location>
        <begin position="20"/>
        <end position="40"/>
    </location>
</feature>
<comment type="caution">
    <text evidence="3">The sequence shown here is derived from an EMBL/GenBank/DDBJ whole genome shotgun (WGS) entry which is preliminary data.</text>
</comment>
<evidence type="ECO:0000256" key="1">
    <source>
        <dbReference type="ARBA" id="ARBA00022729"/>
    </source>
</evidence>
<keyword evidence="4" id="KW-1185">Reference proteome</keyword>
<accession>A0A814V5D8</accession>
<dbReference type="SUPFAM" id="SSF69318">
    <property type="entry name" value="Integrin alpha N-terminal domain"/>
    <property type="match status" value="1"/>
</dbReference>
<protein>
    <submittedName>
        <fullName evidence="3">Uncharacterized protein</fullName>
    </submittedName>
</protein>
<evidence type="ECO:0000313" key="3">
    <source>
        <dbReference type="EMBL" id="CAF1182788.1"/>
    </source>
</evidence>